<dbReference type="PANTHER" id="PTHR47331">
    <property type="entry name" value="PHD-TYPE DOMAIN-CONTAINING PROTEIN"/>
    <property type="match status" value="1"/>
</dbReference>
<dbReference type="EMBL" id="UYJE01005510">
    <property type="protein sequence ID" value="VDI37854.1"/>
    <property type="molecule type" value="Genomic_DNA"/>
</dbReference>
<accession>A0A8B6ER07</accession>
<comment type="caution">
    <text evidence="1">The sequence shown here is derived from an EMBL/GenBank/DDBJ whole genome shotgun (WGS) entry which is preliminary data.</text>
</comment>
<reference evidence="1" key="1">
    <citation type="submission" date="2018-11" db="EMBL/GenBank/DDBJ databases">
        <authorList>
            <person name="Alioto T."/>
            <person name="Alioto T."/>
        </authorList>
    </citation>
    <scope>NUCLEOTIDE SEQUENCE</scope>
</reference>
<sequence length="486" mass="55646">MSQFDDKPEKYCSWKRSFQNIMKELDATSPEELDLLNKWLGPQSKNQASSLRVANVHDETRGLEKKIWERLDERYGAPESVAASLKERLDRFPKIKNNEYDKLYELADLLSEIDSVKQNERYKLVLAYFDASYGVNEIVTKLPYFMQTRWIDHASKYKLNNSVMYPPFRTFAEFIHSLAVKMNDPSFKFQQTESGKHLAKDCSAKVKCEKCGNSSHCTAFHIERQEPLLDNGGERKKIDEDIPKVGSLCTEICGDANQFNGKSCAKTLLINLYPKGKPEQRVKTYAIIDDQSNRSLATSEFFDTFSEHYDTIQYTLSSCSGKSAQSGRRATGFILESFDRNTQLECTSLIECNDIPNSKQEIATPAVARQYSHLESIAEFIPELDHDANISLLIGRDMISCHHILDQIIGKDHEPYAQRLRLGWTIIGEACLGLVHTSDVITVNKTSVLPNQEITLKPCEYNFKVKDTKLEQKSEYSDIFRTDCRR</sequence>
<dbReference type="AlphaFoldDB" id="A0A8B6ER07"/>
<keyword evidence="2" id="KW-1185">Reference proteome</keyword>
<dbReference type="PANTHER" id="PTHR47331:SF6">
    <property type="entry name" value="DOUBLECORTIN DOMAIN-CONTAINING PROTEIN"/>
    <property type="match status" value="1"/>
</dbReference>
<name>A0A8B6ER07_MYTGA</name>
<gene>
    <name evidence="1" type="ORF">MGAL_10B014110</name>
</gene>
<dbReference type="OrthoDB" id="6152067at2759"/>
<evidence type="ECO:0008006" key="3">
    <source>
        <dbReference type="Google" id="ProtNLM"/>
    </source>
</evidence>
<proteinExistence type="predicted"/>
<dbReference type="Proteomes" id="UP000596742">
    <property type="component" value="Unassembled WGS sequence"/>
</dbReference>
<evidence type="ECO:0000313" key="1">
    <source>
        <dbReference type="EMBL" id="VDI37854.1"/>
    </source>
</evidence>
<protein>
    <recommendedName>
        <fullName evidence="3">Peptidase aspartic putative domain-containing protein</fullName>
    </recommendedName>
</protein>
<evidence type="ECO:0000313" key="2">
    <source>
        <dbReference type="Proteomes" id="UP000596742"/>
    </source>
</evidence>
<organism evidence="1 2">
    <name type="scientific">Mytilus galloprovincialis</name>
    <name type="common">Mediterranean mussel</name>
    <dbReference type="NCBI Taxonomy" id="29158"/>
    <lineage>
        <taxon>Eukaryota</taxon>
        <taxon>Metazoa</taxon>
        <taxon>Spiralia</taxon>
        <taxon>Lophotrochozoa</taxon>
        <taxon>Mollusca</taxon>
        <taxon>Bivalvia</taxon>
        <taxon>Autobranchia</taxon>
        <taxon>Pteriomorphia</taxon>
        <taxon>Mytilida</taxon>
        <taxon>Mytiloidea</taxon>
        <taxon>Mytilidae</taxon>
        <taxon>Mytilinae</taxon>
        <taxon>Mytilus</taxon>
    </lineage>
</organism>